<evidence type="ECO:0000256" key="2">
    <source>
        <dbReference type="ARBA" id="ARBA00022517"/>
    </source>
</evidence>
<evidence type="ECO:0000256" key="1">
    <source>
        <dbReference type="ARBA" id="ARBA00004604"/>
    </source>
</evidence>
<keyword evidence="6" id="KW-0804">Transcription</keyword>
<sequence length="841" mass="95092">MGYEGDKINSYLSNLIIKKTSNDCSHSKKAIFCEGEKSLVVCHGKSCHLYNSSTGNHVKELFKSKSNIISHHLHPLEKSLLITVTENGEVTVFNLKTNEMEHITKLIINHSLLKSKKVSKFDLENETSNDSTENEHEEQKEFDWEQEHVNSIAQRKFLYAETKVFQGNSSNIFIWASWHLKDEVKAHLSVFSLQDGKHQSALSFRKFKLKISYANFVLSKLQDLDMFVGLSDHYLYVVRFENKNSFYYTTRKHCTGLNNKLTSVAIHPTQYSIATGDSIGRITVWENIFDKYPLKETFHWHSSAVGDIHYSNFGNYIFSGGEENVLVKWSIVAGKKQFLPRLSGAICHISESSESLLSVVTSDSRILILDLNFQSVATIQSFSHWCAQQDVRTSNVFTVDPRTNSVVLRGKVGHIQFVSPKEEGKLMYLFDVTNRNFINSHSTCTVTNTEVTHAVFSSTGEWMITAESRRENECKESRIKFWKFVSEKGSYTLNTNVEFPHGDDEIHCLEISPDGMVATTGPDKRFRLWTLDEYQVGSSVKEIWTVHSDRKYRHLPCKAVDFSKDSSLVAVTFGSILTIWETNTCLLKCSLSSPNCKDPLKVCKFGNNEMTHLVVTGTEAGLFCWNTITLALVWSVPVALSLLVSDPFSIHMVSFSRGNTLIVFNPASPTPNLVLRNVCDSPVVAACCALLGSGKLSLHLLTQKQELFTLTGEDEIEESVAVEENEGSYVTPYAAHIAQIQYQPEMSRKKSVSVMKNNQKFVSDLLNSPAHTLSNPSLLCSQVLKSLLLFSVGKHYPMRQLREGTRREEHRDSTKLLREVDKLEAEMNENGLINIVETIFT</sequence>
<accession>A0ABR1ARN2</accession>
<evidence type="ECO:0000256" key="4">
    <source>
        <dbReference type="ARBA" id="ARBA00022574"/>
    </source>
</evidence>
<comment type="subcellular location">
    <subcellularLocation>
        <location evidence="1">Nucleus</location>
        <location evidence="1">Nucleolus</location>
    </subcellularLocation>
</comment>
<keyword evidence="7" id="KW-0539">Nucleus</keyword>
<dbReference type="InterPro" id="IPR036322">
    <property type="entry name" value="WD40_repeat_dom_sf"/>
</dbReference>
<name>A0ABR1ARN2_POLSC</name>
<dbReference type="PANTHER" id="PTHR44215">
    <property type="entry name" value="WD REPEAT-CONTAINING PROTEIN 75"/>
    <property type="match status" value="1"/>
</dbReference>
<dbReference type="SMART" id="SM00320">
    <property type="entry name" value="WD40"/>
    <property type="match status" value="5"/>
</dbReference>
<dbReference type="PANTHER" id="PTHR44215:SF1">
    <property type="entry name" value="WD REPEAT-CONTAINING PROTEIN 75"/>
    <property type="match status" value="1"/>
</dbReference>
<dbReference type="Gene3D" id="2.130.10.10">
    <property type="entry name" value="YVTN repeat-like/Quinoprotein amine dehydrogenase"/>
    <property type="match status" value="2"/>
</dbReference>
<dbReference type="Pfam" id="PF23869">
    <property type="entry name" value="Beta-prop_WDR75_1st"/>
    <property type="match status" value="1"/>
</dbReference>
<keyword evidence="11" id="KW-1185">Reference proteome</keyword>
<feature type="region of interest" description="Disordered" evidence="8">
    <location>
        <begin position="124"/>
        <end position="143"/>
    </location>
</feature>
<comment type="caution">
    <text evidence="10">The sequence shown here is derived from an EMBL/GenBank/DDBJ whole genome shotgun (WGS) entry which is preliminary data.</text>
</comment>
<evidence type="ECO:0000259" key="9">
    <source>
        <dbReference type="Pfam" id="PF23769"/>
    </source>
</evidence>
<evidence type="ECO:0000313" key="10">
    <source>
        <dbReference type="EMBL" id="KAK6624917.1"/>
    </source>
</evidence>
<dbReference type="SUPFAM" id="SSF50978">
    <property type="entry name" value="WD40 repeat-like"/>
    <property type="match status" value="2"/>
</dbReference>
<dbReference type="InterPro" id="IPR053826">
    <property type="entry name" value="WDR75"/>
</dbReference>
<evidence type="ECO:0000313" key="11">
    <source>
        <dbReference type="Proteomes" id="UP001359485"/>
    </source>
</evidence>
<dbReference type="Pfam" id="PF23769">
    <property type="entry name" value="Beta-prop_WDR75_2nd"/>
    <property type="match status" value="1"/>
</dbReference>
<dbReference type="EMBL" id="JAWJWF010000046">
    <property type="protein sequence ID" value="KAK6624917.1"/>
    <property type="molecule type" value="Genomic_DNA"/>
</dbReference>
<evidence type="ECO:0000256" key="5">
    <source>
        <dbReference type="ARBA" id="ARBA00022737"/>
    </source>
</evidence>
<proteinExistence type="predicted"/>
<keyword evidence="4" id="KW-0853">WD repeat</keyword>
<evidence type="ECO:0000256" key="7">
    <source>
        <dbReference type="ARBA" id="ARBA00023242"/>
    </source>
</evidence>
<dbReference type="InterPro" id="IPR015943">
    <property type="entry name" value="WD40/YVTN_repeat-like_dom_sf"/>
</dbReference>
<evidence type="ECO:0000256" key="6">
    <source>
        <dbReference type="ARBA" id="ARBA00023163"/>
    </source>
</evidence>
<evidence type="ECO:0000256" key="8">
    <source>
        <dbReference type="SAM" id="MobiDB-lite"/>
    </source>
</evidence>
<organism evidence="10 11">
    <name type="scientific">Polyplax serrata</name>
    <name type="common">Common mouse louse</name>
    <dbReference type="NCBI Taxonomy" id="468196"/>
    <lineage>
        <taxon>Eukaryota</taxon>
        <taxon>Metazoa</taxon>
        <taxon>Ecdysozoa</taxon>
        <taxon>Arthropoda</taxon>
        <taxon>Hexapoda</taxon>
        <taxon>Insecta</taxon>
        <taxon>Pterygota</taxon>
        <taxon>Neoptera</taxon>
        <taxon>Paraneoptera</taxon>
        <taxon>Psocodea</taxon>
        <taxon>Troctomorpha</taxon>
        <taxon>Phthiraptera</taxon>
        <taxon>Anoplura</taxon>
        <taxon>Polyplacidae</taxon>
        <taxon>Polyplax</taxon>
    </lineage>
</organism>
<keyword evidence="2" id="KW-0690">Ribosome biogenesis</keyword>
<feature type="domain" description="WD repeat-containing protein 75 second beta-propeller" evidence="9">
    <location>
        <begin position="398"/>
        <end position="687"/>
    </location>
</feature>
<protein>
    <recommendedName>
        <fullName evidence="9">WD repeat-containing protein 75 second beta-propeller domain-containing protein</fullName>
    </recommendedName>
</protein>
<dbReference type="Proteomes" id="UP001359485">
    <property type="component" value="Unassembled WGS sequence"/>
</dbReference>
<evidence type="ECO:0000256" key="3">
    <source>
        <dbReference type="ARBA" id="ARBA00022552"/>
    </source>
</evidence>
<reference evidence="10 11" key="1">
    <citation type="submission" date="2023-09" db="EMBL/GenBank/DDBJ databases">
        <title>Genomes of two closely related lineages of the louse Polyplax serrata with different host specificities.</title>
        <authorList>
            <person name="Martinu J."/>
            <person name="Tarabai H."/>
            <person name="Stefka J."/>
            <person name="Hypsa V."/>
        </authorList>
    </citation>
    <scope>NUCLEOTIDE SEQUENCE [LARGE SCALE GENOMIC DNA]</scope>
    <source>
        <strain evidence="10">98ZLc_SE</strain>
    </source>
</reference>
<keyword evidence="3" id="KW-0698">rRNA processing</keyword>
<dbReference type="InterPro" id="IPR057644">
    <property type="entry name" value="Beta-prop_WDR75_2nd"/>
</dbReference>
<feature type="compositionally biased region" description="Basic and acidic residues" evidence="8">
    <location>
        <begin position="133"/>
        <end position="143"/>
    </location>
</feature>
<dbReference type="InterPro" id="IPR001680">
    <property type="entry name" value="WD40_rpt"/>
</dbReference>
<keyword evidence="5" id="KW-0677">Repeat</keyword>
<gene>
    <name evidence="10" type="ORF">RUM44_011781</name>
</gene>